<proteinExistence type="predicted"/>
<keyword evidence="1" id="KW-0472">Membrane</keyword>
<keyword evidence="3" id="KW-1185">Reference proteome</keyword>
<evidence type="ECO:0000256" key="1">
    <source>
        <dbReference type="SAM" id="Phobius"/>
    </source>
</evidence>
<accession>A0ABU3Y956</accession>
<evidence type="ECO:0000313" key="2">
    <source>
        <dbReference type="EMBL" id="MDV3457968.1"/>
    </source>
</evidence>
<sequence length="191" mass="21534">MLRNLLGGLLIAALAVTLLMTKRDWFLSDQHWAVTDVAAIPAGSGELRGNLDQIVAMYGVHVPQRPNKAEQIYQTLAAAGQAPRARVKDNYQPPRLGHAVRQWSFLGMPFGWHSELGLVLYSRDRWELVAAPLGEEGRAMLQREVGRDLGHGFLFPFWAHTWGWLYLAGVALWGWLYHRSVVRGREELGII</sequence>
<dbReference type="RefSeq" id="WP_317227086.1">
    <property type="nucleotide sequence ID" value="NZ_JAWJEJ010000001.1"/>
</dbReference>
<comment type="caution">
    <text evidence="2">The sequence shown here is derived from an EMBL/GenBank/DDBJ whole genome shotgun (WGS) entry which is preliminary data.</text>
</comment>
<protein>
    <submittedName>
        <fullName evidence="2">Uncharacterized protein</fullName>
    </submittedName>
</protein>
<reference evidence="2 3" key="1">
    <citation type="submission" date="2023-10" db="EMBL/GenBank/DDBJ databases">
        <title>Sphingomonas sp. HF-S4 16S ribosomal RNA gene Genome sequencing and assembly.</title>
        <authorList>
            <person name="Lee H."/>
        </authorList>
    </citation>
    <scope>NUCLEOTIDE SEQUENCE [LARGE SCALE GENOMIC DNA]</scope>
    <source>
        <strain evidence="2 3">HF-S4</strain>
    </source>
</reference>
<dbReference type="Proteomes" id="UP001273531">
    <property type="component" value="Unassembled WGS sequence"/>
</dbReference>
<feature type="transmembrane region" description="Helical" evidence="1">
    <location>
        <begin position="157"/>
        <end position="176"/>
    </location>
</feature>
<organism evidence="2 3">
    <name type="scientific">Sphingomonas agrestis</name>
    <dbReference type="NCBI Taxonomy" id="3080540"/>
    <lineage>
        <taxon>Bacteria</taxon>
        <taxon>Pseudomonadati</taxon>
        <taxon>Pseudomonadota</taxon>
        <taxon>Alphaproteobacteria</taxon>
        <taxon>Sphingomonadales</taxon>
        <taxon>Sphingomonadaceae</taxon>
        <taxon>Sphingomonas</taxon>
    </lineage>
</organism>
<dbReference type="EMBL" id="JAWJEJ010000001">
    <property type="protein sequence ID" value="MDV3457968.1"/>
    <property type="molecule type" value="Genomic_DNA"/>
</dbReference>
<name>A0ABU3Y956_9SPHN</name>
<evidence type="ECO:0000313" key="3">
    <source>
        <dbReference type="Proteomes" id="UP001273531"/>
    </source>
</evidence>
<keyword evidence="1" id="KW-0812">Transmembrane</keyword>
<keyword evidence="1" id="KW-1133">Transmembrane helix</keyword>
<gene>
    <name evidence="2" type="ORF">RZN05_13315</name>
</gene>